<dbReference type="PANTHER" id="PTHR30193:SF37">
    <property type="entry name" value="INNER MEMBRANE ABC TRANSPORTER PERMEASE PROTEIN YCJO"/>
    <property type="match status" value="1"/>
</dbReference>
<evidence type="ECO:0000256" key="2">
    <source>
        <dbReference type="ARBA" id="ARBA00022448"/>
    </source>
</evidence>
<evidence type="ECO:0000256" key="3">
    <source>
        <dbReference type="ARBA" id="ARBA00022475"/>
    </source>
</evidence>
<dbReference type="Proteomes" id="UP000306409">
    <property type="component" value="Chromosome"/>
</dbReference>
<dbReference type="PANTHER" id="PTHR30193">
    <property type="entry name" value="ABC TRANSPORTER PERMEASE PROTEIN"/>
    <property type="match status" value="1"/>
</dbReference>
<sequence length="287" mass="32414">MKLKTRQSIAGFAFALPSLSGFALFFAIPFVISLYYCFTEGVGGARFVGLKNFNDLLHSGSFLLAAKNTLIFNAISVPLIMALSLIFAILLNRQIKGLSFFRSSFILPMVIPAASVILVWNIMFSQYGVLNNLLNTFGITSDVDWIRSDWSMWILVLLYVWKNCGYNVILLLAGLNNIPKEYYEAARIDGARAFDCFTRITIPFLIPTGFFVFMISIVNSFKVFREAYLLAGSYPSLKIYMLQHFMNNNFMNLSYQRLTTAAFLMAILVALLVMVLYKVEGRFGRGI</sequence>
<dbReference type="InterPro" id="IPR000515">
    <property type="entry name" value="MetI-like"/>
</dbReference>
<comment type="subcellular location">
    <subcellularLocation>
        <location evidence="1 7">Cell membrane</location>
        <topology evidence="1 7">Multi-pass membrane protein</topology>
    </subcellularLocation>
</comment>
<dbReference type="InterPro" id="IPR035906">
    <property type="entry name" value="MetI-like_sf"/>
</dbReference>
<evidence type="ECO:0000313" key="8">
    <source>
        <dbReference type="EMBL" id="QNU67341.1"/>
    </source>
</evidence>
<dbReference type="InterPro" id="IPR051393">
    <property type="entry name" value="ABC_transporter_permease"/>
</dbReference>
<dbReference type="EMBL" id="CP061336">
    <property type="protein sequence ID" value="QNU67341.1"/>
    <property type="molecule type" value="Genomic_DNA"/>
</dbReference>
<accession>A0A4U7JF11</accession>
<dbReference type="KEGG" id="rher:EHE19_002020"/>
<gene>
    <name evidence="8" type="ORF">EHE19_002020</name>
</gene>
<name>A0A4U7JF11_9FIRM</name>
<dbReference type="AlphaFoldDB" id="A0A4U7JF11"/>
<feature type="transmembrane region" description="Helical" evidence="7">
    <location>
        <begin position="196"/>
        <end position="218"/>
    </location>
</feature>
<organism evidence="8 9">
    <name type="scientific">Ruminiclostridium herbifermentans</name>
    <dbReference type="NCBI Taxonomy" id="2488810"/>
    <lineage>
        <taxon>Bacteria</taxon>
        <taxon>Bacillati</taxon>
        <taxon>Bacillota</taxon>
        <taxon>Clostridia</taxon>
        <taxon>Eubacteriales</taxon>
        <taxon>Oscillospiraceae</taxon>
        <taxon>Ruminiclostridium</taxon>
    </lineage>
</organism>
<keyword evidence="2 7" id="KW-0813">Transport</keyword>
<dbReference type="Gene3D" id="1.10.3720.10">
    <property type="entry name" value="MetI-like"/>
    <property type="match status" value="1"/>
</dbReference>
<proteinExistence type="inferred from homology"/>
<evidence type="ECO:0000256" key="4">
    <source>
        <dbReference type="ARBA" id="ARBA00022692"/>
    </source>
</evidence>
<feature type="transmembrane region" description="Helical" evidence="7">
    <location>
        <begin position="70"/>
        <end position="92"/>
    </location>
</feature>
<evidence type="ECO:0000256" key="6">
    <source>
        <dbReference type="ARBA" id="ARBA00023136"/>
    </source>
</evidence>
<feature type="transmembrane region" description="Helical" evidence="7">
    <location>
        <begin position="258"/>
        <end position="277"/>
    </location>
</feature>
<evidence type="ECO:0000256" key="5">
    <source>
        <dbReference type="ARBA" id="ARBA00022989"/>
    </source>
</evidence>
<dbReference type="CDD" id="cd06261">
    <property type="entry name" value="TM_PBP2"/>
    <property type="match status" value="1"/>
</dbReference>
<dbReference type="RefSeq" id="WP_137697685.1">
    <property type="nucleotide sequence ID" value="NZ_CP061336.1"/>
</dbReference>
<feature type="transmembrane region" description="Helical" evidence="7">
    <location>
        <begin position="150"/>
        <end position="175"/>
    </location>
</feature>
<dbReference type="OrthoDB" id="9788108at2"/>
<dbReference type="GO" id="GO:0005886">
    <property type="term" value="C:plasma membrane"/>
    <property type="evidence" value="ECO:0007669"/>
    <property type="project" value="UniProtKB-SubCell"/>
</dbReference>
<keyword evidence="4 7" id="KW-0812">Transmembrane</keyword>
<keyword evidence="3" id="KW-1003">Cell membrane</keyword>
<dbReference type="Pfam" id="PF00528">
    <property type="entry name" value="BPD_transp_1"/>
    <property type="match status" value="1"/>
</dbReference>
<keyword evidence="6 7" id="KW-0472">Membrane</keyword>
<dbReference type="GO" id="GO:0055085">
    <property type="term" value="P:transmembrane transport"/>
    <property type="evidence" value="ECO:0007669"/>
    <property type="project" value="InterPro"/>
</dbReference>
<evidence type="ECO:0000313" key="9">
    <source>
        <dbReference type="Proteomes" id="UP000306409"/>
    </source>
</evidence>
<evidence type="ECO:0000256" key="1">
    <source>
        <dbReference type="ARBA" id="ARBA00004651"/>
    </source>
</evidence>
<evidence type="ECO:0000256" key="7">
    <source>
        <dbReference type="RuleBase" id="RU363032"/>
    </source>
</evidence>
<keyword evidence="9" id="KW-1185">Reference proteome</keyword>
<protein>
    <submittedName>
        <fullName evidence="8">Sugar ABC transporter permease</fullName>
    </submittedName>
</protein>
<comment type="similarity">
    <text evidence="7">Belongs to the binding-protein-dependent transport system permease family.</text>
</comment>
<feature type="transmembrane region" description="Helical" evidence="7">
    <location>
        <begin position="12"/>
        <end position="36"/>
    </location>
</feature>
<dbReference type="PROSITE" id="PS50928">
    <property type="entry name" value="ABC_TM1"/>
    <property type="match status" value="1"/>
</dbReference>
<feature type="transmembrane region" description="Helical" evidence="7">
    <location>
        <begin position="104"/>
        <end position="130"/>
    </location>
</feature>
<keyword evidence="5 7" id="KW-1133">Transmembrane helix</keyword>
<reference evidence="8 9" key="1">
    <citation type="submission" date="2020-09" db="EMBL/GenBank/DDBJ databases">
        <title>Characterization and genome sequencing of Ruminiclostridium sp. nov. MA18.</title>
        <authorList>
            <person name="Rettenmaier R."/>
            <person name="Kowollik M.-L."/>
            <person name="Liebl W."/>
            <person name="Zverlov V."/>
        </authorList>
    </citation>
    <scope>NUCLEOTIDE SEQUENCE [LARGE SCALE GENOMIC DNA]</scope>
    <source>
        <strain evidence="8 9">MA18</strain>
    </source>
</reference>
<dbReference type="SUPFAM" id="SSF161098">
    <property type="entry name" value="MetI-like"/>
    <property type="match status" value="1"/>
</dbReference>